<comment type="caution">
    <text evidence="1">The sequence shown here is derived from an EMBL/GenBank/DDBJ whole genome shotgun (WGS) entry which is preliminary data.</text>
</comment>
<gene>
    <name evidence="1" type="ORF">O6P43_000323</name>
</gene>
<evidence type="ECO:0000313" key="2">
    <source>
        <dbReference type="Proteomes" id="UP001163823"/>
    </source>
</evidence>
<dbReference type="AlphaFoldDB" id="A0AAD7VML5"/>
<organism evidence="1 2">
    <name type="scientific">Quillaja saponaria</name>
    <name type="common">Soap bark tree</name>
    <dbReference type="NCBI Taxonomy" id="32244"/>
    <lineage>
        <taxon>Eukaryota</taxon>
        <taxon>Viridiplantae</taxon>
        <taxon>Streptophyta</taxon>
        <taxon>Embryophyta</taxon>
        <taxon>Tracheophyta</taxon>
        <taxon>Spermatophyta</taxon>
        <taxon>Magnoliopsida</taxon>
        <taxon>eudicotyledons</taxon>
        <taxon>Gunneridae</taxon>
        <taxon>Pentapetalae</taxon>
        <taxon>rosids</taxon>
        <taxon>fabids</taxon>
        <taxon>Fabales</taxon>
        <taxon>Quillajaceae</taxon>
        <taxon>Quillaja</taxon>
    </lineage>
</organism>
<dbReference type="PANTHER" id="PTHR37720:SF2">
    <property type="entry name" value="OS10G0481400 PROTEIN"/>
    <property type="match status" value="1"/>
</dbReference>
<proteinExistence type="predicted"/>
<dbReference type="KEGG" id="qsa:O6P43_000323"/>
<dbReference type="EMBL" id="JARAOO010000001">
    <property type="protein sequence ID" value="KAJ7980994.1"/>
    <property type="molecule type" value="Genomic_DNA"/>
</dbReference>
<protein>
    <submittedName>
        <fullName evidence="1">Zinc finger, C3HC4 type family protein</fullName>
    </submittedName>
</protein>
<dbReference type="Proteomes" id="UP001163823">
    <property type="component" value="Chromosome 1"/>
</dbReference>
<reference evidence="1 2" key="1">
    <citation type="journal article" date="2023" name="Science">
        <title>Elucidation of the pathway for biosynthesis of saponin adjuvants from the soapbark tree.</title>
        <authorList>
            <person name="Reed J."/>
            <person name="Orme A."/>
            <person name="El-Demerdash A."/>
            <person name="Owen C."/>
            <person name="Martin L.B.B."/>
            <person name="Misra R.C."/>
            <person name="Kikuchi S."/>
            <person name="Rejzek M."/>
            <person name="Martin A.C."/>
            <person name="Harkess A."/>
            <person name="Leebens-Mack J."/>
            <person name="Louveau T."/>
            <person name="Stephenson M.J."/>
            <person name="Osbourn A."/>
        </authorList>
    </citation>
    <scope>NUCLEOTIDE SEQUENCE [LARGE SCALE GENOMIC DNA]</scope>
    <source>
        <strain evidence="1">S10</strain>
    </source>
</reference>
<keyword evidence="2" id="KW-1185">Reference proteome</keyword>
<name>A0AAD7VML5_QUISA</name>
<accession>A0AAD7VML5</accession>
<sequence>MISVLAKERLLGATLGGIFTGIAIFEQRKFIYKSISDDQSQSPYQSQVIDWKNCRDHGHHPTKGCTIHLCSIIDPIFGKKSRSDFAYVWNKAVDQTFGPLIVFLSSRGW</sequence>
<dbReference type="PANTHER" id="PTHR37720">
    <property type="entry name" value="OS10G0481400 PROTEIN"/>
    <property type="match status" value="1"/>
</dbReference>
<evidence type="ECO:0000313" key="1">
    <source>
        <dbReference type="EMBL" id="KAJ7980994.1"/>
    </source>
</evidence>